<organism evidence="3 5">
    <name type="scientific">Paraburkholderia madseniana</name>
    <dbReference type="NCBI Taxonomy" id="2599607"/>
    <lineage>
        <taxon>Bacteria</taxon>
        <taxon>Pseudomonadati</taxon>
        <taxon>Pseudomonadota</taxon>
        <taxon>Betaproteobacteria</taxon>
        <taxon>Burkholderiales</taxon>
        <taxon>Burkholderiaceae</taxon>
        <taxon>Paraburkholderia</taxon>
    </lineage>
</organism>
<comment type="caution">
    <text evidence="3">The sequence shown here is derived from an EMBL/GenBank/DDBJ whole genome shotgun (WGS) entry which is preliminary data.</text>
</comment>
<dbReference type="Proteomes" id="UP001242288">
    <property type="component" value="Unassembled WGS sequence"/>
</dbReference>
<feature type="transmembrane region" description="Helical" evidence="1">
    <location>
        <begin position="85"/>
        <end position="107"/>
    </location>
</feature>
<feature type="transmembrane region" description="Helical" evidence="1">
    <location>
        <begin position="33"/>
        <end position="56"/>
    </location>
</feature>
<dbReference type="Proteomes" id="UP001209412">
    <property type="component" value="Unassembled WGS sequence"/>
</dbReference>
<reference evidence="3" key="1">
    <citation type="submission" date="2022-06" db="EMBL/GenBank/DDBJ databases">
        <title>PHB producers.</title>
        <authorList>
            <person name="Besaury L."/>
        </authorList>
    </citation>
    <scope>NUCLEOTIDE SEQUENCE</scope>
    <source>
        <strain evidence="3 4">SEWS6</strain>
    </source>
</reference>
<keyword evidence="1" id="KW-0472">Membrane</keyword>
<feature type="transmembrane region" description="Helical" evidence="1">
    <location>
        <begin position="150"/>
        <end position="171"/>
    </location>
</feature>
<name>A0AAP5BJR6_9BURK</name>
<evidence type="ECO:0000256" key="1">
    <source>
        <dbReference type="SAM" id="Phobius"/>
    </source>
</evidence>
<dbReference type="EMBL" id="JAPKHW010000048">
    <property type="protein sequence ID" value="MCX4151049.1"/>
    <property type="molecule type" value="Genomic_DNA"/>
</dbReference>
<accession>A0AAP5BJR6</accession>
<proteinExistence type="predicted"/>
<evidence type="ECO:0000313" key="3">
    <source>
        <dbReference type="EMBL" id="MDQ6412863.1"/>
    </source>
</evidence>
<gene>
    <name evidence="3" type="ORF">NIE36_37700</name>
    <name evidence="2" type="ORF">OSB80_37790</name>
</gene>
<dbReference type="RefSeq" id="WP_266241836.1">
    <property type="nucleotide sequence ID" value="NZ_JAMXWF010000048.1"/>
</dbReference>
<keyword evidence="4" id="KW-1185">Reference proteome</keyword>
<dbReference type="EMBL" id="JAMXWF010000048">
    <property type="protein sequence ID" value="MDQ6412863.1"/>
    <property type="molecule type" value="Genomic_DNA"/>
</dbReference>
<protein>
    <submittedName>
        <fullName evidence="3">Uncharacterized protein</fullName>
    </submittedName>
</protein>
<evidence type="ECO:0000313" key="2">
    <source>
        <dbReference type="EMBL" id="MCX4151049.1"/>
    </source>
</evidence>
<evidence type="ECO:0000313" key="5">
    <source>
        <dbReference type="Proteomes" id="UP001242288"/>
    </source>
</evidence>
<dbReference type="AlphaFoldDB" id="A0AAP5BJR6"/>
<sequence length="176" mass="19184">MSTSVPAIAVYLVPAIAGAIGLSACFRANVVFALLALPGTVAHELLHWIAGLVSFARPEGLSVIPRRLPDGRYQLGSATFANVRWWNAAIVSLAPLAGYPLACAVAAIRLRNGWAFHPYDLVIWFSLAQLTFASWPSLTDWHLALRSWPMLALGGLLAWWGDWHTLFGAALHPYLQ</sequence>
<feature type="transmembrane region" description="Helical" evidence="1">
    <location>
        <begin position="6"/>
        <end position="26"/>
    </location>
</feature>
<keyword evidence="1" id="KW-1133">Transmembrane helix</keyword>
<feature type="transmembrane region" description="Helical" evidence="1">
    <location>
        <begin position="119"/>
        <end position="138"/>
    </location>
</feature>
<evidence type="ECO:0000313" key="4">
    <source>
        <dbReference type="Proteomes" id="UP001209412"/>
    </source>
</evidence>
<keyword evidence="1" id="KW-0812">Transmembrane</keyword>